<dbReference type="Gene3D" id="3.40.50.720">
    <property type="entry name" value="NAD(P)-binding Rossmann-like Domain"/>
    <property type="match status" value="1"/>
</dbReference>
<reference evidence="5" key="1">
    <citation type="submission" date="2022-11" db="EMBL/GenBank/DDBJ databases">
        <authorList>
            <person name="Petersen C."/>
        </authorList>
    </citation>
    <scope>NUCLEOTIDE SEQUENCE</scope>
    <source>
        <strain evidence="5">IBT 29864</strain>
    </source>
</reference>
<evidence type="ECO:0000256" key="4">
    <source>
        <dbReference type="RuleBase" id="RU000363"/>
    </source>
</evidence>
<reference evidence="5" key="2">
    <citation type="journal article" date="2023" name="IMA Fungus">
        <title>Comparative genomic study of the Penicillium genus elucidates a diverse pangenome and 15 lateral gene transfer events.</title>
        <authorList>
            <person name="Petersen C."/>
            <person name="Sorensen T."/>
            <person name="Nielsen M.R."/>
            <person name="Sondergaard T.E."/>
            <person name="Sorensen J.L."/>
            <person name="Fitzpatrick D.A."/>
            <person name="Frisvad J.C."/>
            <person name="Nielsen K.L."/>
        </authorList>
    </citation>
    <scope>NUCLEOTIDE SEQUENCE</scope>
    <source>
        <strain evidence="5">IBT 29864</strain>
    </source>
</reference>
<keyword evidence="3" id="KW-0560">Oxidoreductase</keyword>
<dbReference type="PROSITE" id="PS00061">
    <property type="entry name" value="ADH_SHORT"/>
    <property type="match status" value="1"/>
</dbReference>
<sequence length="301" mass="32380">MSPATDKRSILITGCSEGGAGNALALEFAAQGLRVFATARSLKSMSNLSESGIETFALDVTAQESISALKDEIAKRTGGTLDILYNNAGSMYEAPAIEADPSQVRKMFDANVFGLFDVVSTFSPLLIAATAHKSKSMPTIINVASILARLPFPFASAYNATKAAVSVYSDTLRLELAPLGIRVVTLFMGEVSTKLRSADTVSFGPDSLYADVEGKVKERTEESARVSMTPAALAKQVVPKVLGNNDVSYIWKGTNAFIVWLLNAVGPRKVFDSTMMGPVQFDDKNMVKRIYERGQRFVGLL</sequence>
<dbReference type="EMBL" id="JAPZBS010000001">
    <property type="protein sequence ID" value="KAJ5389871.1"/>
    <property type="molecule type" value="Genomic_DNA"/>
</dbReference>
<organism evidence="5 6">
    <name type="scientific">Penicillium cataractarum</name>
    <dbReference type="NCBI Taxonomy" id="2100454"/>
    <lineage>
        <taxon>Eukaryota</taxon>
        <taxon>Fungi</taxon>
        <taxon>Dikarya</taxon>
        <taxon>Ascomycota</taxon>
        <taxon>Pezizomycotina</taxon>
        <taxon>Eurotiomycetes</taxon>
        <taxon>Eurotiomycetidae</taxon>
        <taxon>Eurotiales</taxon>
        <taxon>Aspergillaceae</taxon>
        <taxon>Penicillium</taxon>
    </lineage>
</organism>
<dbReference type="PRINTS" id="PR00081">
    <property type="entry name" value="GDHRDH"/>
</dbReference>
<dbReference type="PANTHER" id="PTHR44169">
    <property type="entry name" value="NADPH-DEPENDENT 1-ACYLDIHYDROXYACETONE PHOSPHATE REDUCTASE"/>
    <property type="match status" value="1"/>
</dbReference>
<evidence type="ECO:0000256" key="3">
    <source>
        <dbReference type="ARBA" id="ARBA00023002"/>
    </source>
</evidence>
<name>A0A9X0B6H3_9EURO</name>
<comment type="similarity">
    <text evidence="1 4">Belongs to the short-chain dehydrogenases/reductases (SDR) family.</text>
</comment>
<dbReference type="OrthoDB" id="2102561at2759"/>
<dbReference type="Proteomes" id="UP001147782">
    <property type="component" value="Unassembled WGS sequence"/>
</dbReference>
<accession>A0A9X0B6H3</accession>
<evidence type="ECO:0000256" key="1">
    <source>
        <dbReference type="ARBA" id="ARBA00006484"/>
    </source>
</evidence>
<keyword evidence="2" id="KW-0521">NADP</keyword>
<dbReference type="GO" id="GO:0006654">
    <property type="term" value="P:phosphatidic acid biosynthetic process"/>
    <property type="evidence" value="ECO:0007669"/>
    <property type="project" value="TreeGrafter"/>
</dbReference>
<dbReference type="GeneID" id="81433047"/>
<protein>
    <submittedName>
        <fullName evidence="5">Short-chain dehydrogenases/reductase</fullName>
    </submittedName>
</protein>
<comment type="caution">
    <text evidence="5">The sequence shown here is derived from an EMBL/GenBank/DDBJ whole genome shotgun (WGS) entry which is preliminary data.</text>
</comment>
<keyword evidence="6" id="KW-1185">Reference proteome</keyword>
<dbReference type="PANTHER" id="PTHR44169:SF6">
    <property type="entry name" value="NADPH-DEPENDENT 1-ACYLDIHYDROXYACETONE PHOSPHATE REDUCTASE"/>
    <property type="match status" value="1"/>
</dbReference>
<dbReference type="InterPro" id="IPR036291">
    <property type="entry name" value="NAD(P)-bd_dom_sf"/>
</dbReference>
<dbReference type="GO" id="GO:0019433">
    <property type="term" value="P:triglyceride catabolic process"/>
    <property type="evidence" value="ECO:0007669"/>
    <property type="project" value="TreeGrafter"/>
</dbReference>
<evidence type="ECO:0000313" key="6">
    <source>
        <dbReference type="Proteomes" id="UP001147782"/>
    </source>
</evidence>
<evidence type="ECO:0000313" key="5">
    <source>
        <dbReference type="EMBL" id="KAJ5389871.1"/>
    </source>
</evidence>
<dbReference type="GO" id="GO:0004806">
    <property type="term" value="F:triacylglycerol lipase activity"/>
    <property type="evidence" value="ECO:0007669"/>
    <property type="project" value="TreeGrafter"/>
</dbReference>
<dbReference type="SUPFAM" id="SSF51735">
    <property type="entry name" value="NAD(P)-binding Rossmann-fold domains"/>
    <property type="match status" value="1"/>
</dbReference>
<dbReference type="PRINTS" id="PR00080">
    <property type="entry name" value="SDRFAMILY"/>
</dbReference>
<dbReference type="GO" id="GO:0000140">
    <property type="term" value="F:acylglycerone-phosphate reductase (NADP+) activity"/>
    <property type="evidence" value="ECO:0007669"/>
    <property type="project" value="TreeGrafter"/>
</dbReference>
<dbReference type="GO" id="GO:0005811">
    <property type="term" value="C:lipid droplet"/>
    <property type="evidence" value="ECO:0007669"/>
    <property type="project" value="TreeGrafter"/>
</dbReference>
<dbReference type="RefSeq" id="XP_056560599.1">
    <property type="nucleotide sequence ID" value="XM_056693870.1"/>
</dbReference>
<gene>
    <name evidence="5" type="ORF">N7496_000939</name>
</gene>
<proteinExistence type="inferred from homology"/>
<dbReference type="InterPro" id="IPR002347">
    <property type="entry name" value="SDR_fam"/>
</dbReference>
<dbReference type="GO" id="GO:0005783">
    <property type="term" value="C:endoplasmic reticulum"/>
    <property type="evidence" value="ECO:0007669"/>
    <property type="project" value="TreeGrafter"/>
</dbReference>
<dbReference type="Pfam" id="PF00106">
    <property type="entry name" value="adh_short"/>
    <property type="match status" value="1"/>
</dbReference>
<dbReference type="AlphaFoldDB" id="A0A9X0B6H3"/>
<evidence type="ECO:0000256" key="2">
    <source>
        <dbReference type="ARBA" id="ARBA00022857"/>
    </source>
</evidence>
<dbReference type="InterPro" id="IPR020904">
    <property type="entry name" value="Sc_DH/Rdtase_CS"/>
</dbReference>